<reference evidence="4" key="1">
    <citation type="journal article" date="2013" name="Mol. Plant Microbe Interact.">
        <title>Global aspects of pacC regulation of pathogenicity genes in Colletotrichum gloeosporioides as revealed by transcriptome analysis.</title>
        <authorList>
            <person name="Alkan N."/>
            <person name="Meng X."/>
            <person name="Friedlander G."/>
            <person name="Reuveni E."/>
            <person name="Sukno S."/>
            <person name="Sherman A."/>
            <person name="Thon M."/>
            <person name="Fluhr R."/>
            <person name="Prusky D."/>
        </authorList>
    </citation>
    <scope>NUCLEOTIDE SEQUENCE [LARGE SCALE GENOMIC DNA]</scope>
    <source>
        <strain evidence="4">Cg-14</strain>
    </source>
</reference>
<gene>
    <name evidence="3" type="ORF">CGLO_04837</name>
</gene>
<sequence length="279" mass="30924">MYPKTLTHQTFKKQDDEDDVQPPRQAPGTSSPNPVIRFRRDLVPHSSVTIPTGYDTSWQASRLENYSSSPLLRLPNELLLEIMERLPPPDLYVVRQVAYLFAALFRHAAFSQYHQKKTAAIDPATAEPSVHRLLRAYRKLRGKTAPAVHFIPGVEFNVDALRVEERDSLWYALRRRTFCARCLAGRSQERQANIGVYPFYTRGDSDSAGTPSASDGKGCCESARIPCFLGHASRAGSPQGPAGKGLSCVAGSVLKRSDDTARLPKSHTIPHGQRVLQAS</sequence>
<feature type="region of interest" description="Disordered" evidence="1">
    <location>
        <begin position="1"/>
        <end position="36"/>
    </location>
</feature>
<dbReference type="Proteomes" id="UP000015530">
    <property type="component" value="Unassembled WGS sequence"/>
</dbReference>
<dbReference type="EMBL" id="AMYD01000975">
    <property type="protein sequence ID" value="EQB55249.1"/>
    <property type="molecule type" value="Genomic_DNA"/>
</dbReference>
<protein>
    <recommendedName>
        <fullName evidence="2">F-box domain-containing protein</fullName>
    </recommendedName>
</protein>
<dbReference type="Pfam" id="PF12937">
    <property type="entry name" value="F-box-like"/>
    <property type="match status" value="1"/>
</dbReference>
<dbReference type="SUPFAM" id="SSF81383">
    <property type="entry name" value="F-box domain"/>
    <property type="match status" value="1"/>
</dbReference>
<dbReference type="InterPro" id="IPR036047">
    <property type="entry name" value="F-box-like_dom_sf"/>
</dbReference>
<dbReference type="HOGENOM" id="CLU_997507_0_0_1"/>
<evidence type="ECO:0000313" key="3">
    <source>
        <dbReference type="EMBL" id="EQB55249.1"/>
    </source>
</evidence>
<dbReference type="InterPro" id="IPR001810">
    <property type="entry name" value="F-box_dom"/>
</dbReference>
<evidence type="ECO:0000259" key="2">
    <source>
        <dbReference type="PROSITE" id="PS50181"/>
    </source>
</evidence>
<dbReference type="AlphaFoldDB" id="T0KT17"/>
<dbReference type="OrthoDB" id="4828582at2759"/>
<organism evidence="3 4">
    <name type="scientific">Colletotrichum gloeosporioides (strain Cg-14)</name>
    <name type="common">Anthracnose fungus</name>
    <name type="synonym">Glomerella cingulata</name>
    <dbReference type="NCBI Taxonomy" id="1237896"/>
    <lineage>
        <taxon>Eukaryota</taxon>
        <taxon>Fungi</taxon>
        <taxon>Dikarya</taxon>
        <taxon>Ascomycota</taxon>
        <taxon>Pezizomycotina</taxon>
        <taxon>Sordariomycetes</taxon>
        <taxon>Hypocreomycetidae</taxon>
        <taxon>Glomerellales</taxon>
        <taxon>Glomerellaceae</taxon>
        <taxon>Colletotrichum</taxon>
        <taxon>Colletotrichum gloeosporioides species complex</taxon>
    </lineage>
</organism>
<feature type="region of interest" description="Disordered" evidence="1">
    <location>
        <begin position="259"/>
        <end position="279"/>
    </location>
</feature>
<accession>T0KT17</accession>
<comment type="caution">
    <text evidence="3">The sequence shown here is derived from an EMBL/GenBank/DDBJ whole genome shotgun (WGS) entry which is preliminary data.</text>
</comment>
<evidence type="ECO:0000256" key="1">
    <source>
        <dbReference type="SAM" id="MobiDB-lite"/>
    </source>
</evidence>
<name>T0KT17_COLGC</name>
<dbReference type="PROSITE" id="PS50181">
    <property type="entry name" value="FBOX"/>
    <property type="match status" value="1"/>
</dbReference>
<feature type="domain" description="F-box" evidence="2">
    <location>
        <begin position="68"/>
        <end position="113"/>
    </location>
</feature>
<proteinExistence type="predicted"/>
<evidence type="ECO:0000313" key="4">
    <source>
        <dbReference type="Proteomes" id="UP000015530"/>
    </source>
</evidence>